<accession>A0A7W8UR01</accession>
<dbReference type="InterPro" id="IPR003439">
    <property type="entry name" value="ABC_transporter-like_ATP-bd"/>
</dbReference>
<dbReference type="AlphaFoldDB" id="A0A7W8UR01"/>
<dbReference type="Proteomes" id="UP000528824">
    <property type="component" value="Unassembled WGS sequence"/>
</dbReference>
<gene>
    <name evidence="2" type="ORF">GGI59_003231</name>
</gene>
<organism evidence="2 3">
    <name type="scientific">Rhizobium lentis</name>
    <dbReference type="NCBI Taxonomy" id="1138194"/>
    <lineage>
        <taxon>Bacteria</taxon>
        <taxon>Pseudomonadati</taxon>
        <taxon>Pseudomonadota</taxon>
        <taxon>Alphaproteobacteria</taxon>
        <taxon>Hyphomicrobiales</taxon>
        <taxon>Rhizobiaceae</taxon>
        <taxon>Rhizobium/Agrobacterium group</taxon>
        <taxon>Rhizobium</taxon>
    </lineage>
</organism>
<keyword evidence="3" id="KW-1185">Reference proteome</keyword>
<protein>
    <submittedName>
        <fullName evidence="2">ABC-type polar amino acid transport system ATPase subunit</fullName>
    </submittedName>
</protein>
<proteinExistence type="predicted"/>
<feature type="domain" description="ABC transporter" evidence="1">
    <location>
        <begin position="3"/>
        <end position="49"/>
    </location>
</feature>
<evidence type="ECO:0000259" key="1">
    <source>
        <dbReference type="Pfam" id="PF00005"/>
    </source>
</evidence>
<sequence length="54" mass="5923">MPGKSTMLRCINGLEAIQNGSLLVDGITVNDPKTDLRKLGQQVGMVQSYNLFRT</sequence>
<evidence type="ECO:0000313" key="3">
    <source>
        <dbReference type="Proteomes" id="UP000528824"/>
    </source>
</evidence>
<dbReference type="EMBL" id="JACHBC010000006">
    <property type="protein sequence ID" value="MBB5561555.1"/>
    <property type="molecule type" value="Genomic_DNA"/>
</dbReference>
<reference evidence="2 3" key="1">
    <citation type="submission" date="2020-08" db="EMBL/GenBank/DDBJ databases">
        <title>Genomic Encyclopedia of Type Strains, Phase IV (KMG-V): Genome sequencing to study the core and pangenomes of soil and plant-associated prokaryotes.</title>
        <authorList>
            <person name="Whitman W."/>
        </authorList>
    </citation>
    <scope>NUCLEOTIDE SEQUENCE [LARGE SCALE GENOMIC DNA]</scope>
    <source>
        <strain evidence="2 3">SEMIA 4034</strain>
    </source>
</reference>
<evidence type="ECO:0000313" key="2">
    <source>
        <dbReference type="EMBL" id="MBB5561555.1"/>
    </source>
</evidence>
<dbReference type="Pfam" id="PF00005">
    <property type="entry name" value="ABC_tran"/>
    <property type="match status" value="1"/>
</dbReference>
<name>A0A7W8UR01_9HYPH</name>
<dbReference type="GO" id="GO:0016887">
    <property type="term" value="F:ATP hydrolysis activity"/>
    <property type="evidence" value="ECO:0007669"/>
    <property type="project" value="InterPro"/>
</dbReference>
<comment type="caution">
    <text evidence="2">The sequence shown here is derived from an EMBL/GenBank/DDBJ whole genome shotgun (WGS) entry which is preliminary data.</text>
</comment>
<dbReference type="GO" id="GO:0005524">
    <property type="term" value="F:ATP binding"/>
    <property type="evidence" value="ECO:0007669"/>
    <property type="project" value="InterPro"/>
</dbReference>
<dbReference type="Gene3D" id="3.40.50.300">
    <property type="entry name" value="P-loop containing nucleotide triphosphate hydrolases"/>
    <property type="match status" value="1"/>
</dbReference>
<dbReference type="InterPro" id="IPR027417">
    <property type="entry name" value="P-loop_NTPase"/>
</dbReference>
<dbReference type="SUPFAM" id="SSF52540">
    <property type="entry name" value="P-loop containing nucleoside triphosphate hydrolases"/>
    <property type="match status" value="1"/>
</dbReference>